<keyword evidence="1" id="KW-0732">Signal</keyword>
<sequence length="84" mass="9252">MEHIRFRGVVRTIAVVFLLVNIAEQATAVSIDDADCYGLCTPHCDQTCKGLGYTGWFCPSFRGKSGCCCTPKKKKIVHSVQLNN</sequence>
<reference evidence="2" key="2">
    <citation type="submission" date="2015-03" db="UniProtKB">
        <authorList>
            <consortium name="EnsemblPlants"/>
        </authorList>
    </citation>
    <scope>IDENTIFICATION</scope>
</reference>
<evidence type="ECO:0000313" key="2">
    <source>
        <dbReference type="EnsemblPlants" id="Bo3g152740.1"/>
    </source>
</evidence>
<dbReference type="EnsemblPlants" id="Bo3g152740.1">
    <property type="protein sequence ID" value="Bo3g152740.1"/>
    <property type="gene ID" value="Bo3g152740"/>
</dbReference>
<evidence type="ECO:0000313" key="3">
    <source>
        <dbReference type="Proteomes" id="UP000032141"/>
    </source>
</evidence>
<reference evidence="2 3" key="1">
    <citation type="journal article" date="2014" name="Genome Biol.">
        <title>Transcriptome and methylome profiling reveals relics of genome dominance in the mesopolyploid Brassica oleracea.</title>
        <authorList>
            <person name="Parkin I.A."/>
            <person name="Koh C."/>
            <person name="Tang H."/>
            <person name="Robinson S.J."/>
            <person name="Kagale S."/>
            <person name="Clarke W.E."/>
            <person name="Town C.D."/>
            <person name="Nixon J."/>
            <person name="Krishnakumar V."/>
            <person name="Bidwell S.L."/>
            <person name="Denoeud F."/>
            <person name="Belcram H."/>
            <person name="Links M.G."/>
            <person name="Just J."/>
            <person name="Clarke C."/>
            <person name="Bender T."/>
            <person name="Huebert T."/>
            <person name="Mason A.S."/>
            <person name="Pires J.C."/>
            <person name="Barker G."/>
            <person name="Moore J."/>
            <person name="Walley P.G."/>
            <person name="Manoli S."/>
            <person name="Batley J."/>
            <person name="Edwards D."/>
            <person name="Nelson M.N."/>
            <person name="Wang X."/>
            <person name="Paterson A.H."/>
            <person name="King G."/>
            <person name="Bancroft I."/>
            <person name="Chalhoub B."/>
            <person name="Sharpe A.G."/>
        </authorList>
    </citation>
    <scope>NUCLEOTIDE SEQUENCE</scope>
    <source>
        <strain evidence="2 3">cv. TO1000</strain>
    </source>
</reference>
<organism evidence="2 3">
    <name type="scientific">Brassica oleracea var. oleracea</name>
    <dbReference type="NCBI Taxonomy" id="109376"/>
    <lineage>
        <taxon>Eukaryota</taxon>
        <taxon>Viridiplantae</taxon>
        <taxon>Streptophyta</taxon>
        <taxon>Embryophyta</taxon>
        <taxon>Tracheophyta</taxon>
        <taxon>Spermatophyta</taxon>
        <taxon>Magnoliopsida</taxon>
        <taxon>eudicotyledons</taxon>
        <taxon>Gunneridae</taxon>
        <taxon>Pentapetalae</taxon>
        <taxon>rosids</taxon>
        <taxon>malvids</taxon>
        <taxon>Brassicales</taxon>
        <taxon>Brassicaceae</taxon>
        <taxon>Brassiceae</taxon>
        <taxon>Brassica</taxon>
    </lineage>
</organism>
<dbReference type="Gramene" id="Bo3g152740.1">
    <property type="protein sequence ID" value="Bo3g152740.1"/>
    <property type="gene ID" value="Bo3g152740"/>
</dbReference>
<dbReference type="OMA" id="CCCTPKK"/>
<dbReference type="AlphaFoldDB" id="A0A0D3BJM0"/>
<keyword evidence="3" id="KW-1185">Reference proteome</keyword>
<accession>A0A0D3BJM0</accession>
<protein>
    <recommendedName>
        <fullName evidence="4">Knottin scorpion toxin-like domain-containing protein</fullName>
    </recommendedName>
</protein>
<feature type="chain" id="PRO_5002257708" description="Knottin scorpion toxin-like domain-containing protein" evidence="1">
    <location>
        <begin position="29"/>
        <end position="84"/>
    </location>
</feature>
<dbReference type="Proteomes" id="UP000032141">
    <property type="component" value="Chromosome C3"/>
</dbReference>
<name>A0A0D3BJM0_BRAOL</name>
<feature type="signal peptide" evidence="1">
    <location>
        <begin position="1"/>
        <end position="28"/>
    </location>
</feature>
<evidence type="ECO:0008006" key="4">
    <source>
        <dbReference type="Google" id="ProtNLM"/>
    </source>
</evidence>
<evidence type="ECO:0000256" key="1">
    <source>
        <dbReference type="SAM" id="SignalP"/>
    </source>
</evidence>
<proteinExistence type="predicted"/>
<dbReference type="HOGENOM" id="CLU_2545788_0_0_1"/>